<dbReference type="EMBL" id="JAKZEL010000005">
    <property type="protein sequence ID" value="KAI4543916.1"/>
    <property type="molecule type" value="Genomic_DNA"/>
</dbReference>
<keyword evidence="3" id="KW-1185">Reference proteome</keyword>
<feature type="region of interest" description="Disordered" evidence="1">
    <location>
        <begin position="49"/>
        <end position="70"/>
    </location>
</feature>
<sequence length="179" mass="20080">MDITGLQQKKANKQRAVELRAGAQIQTKQILVKRVLKIEQEDILSERAEKKGQNIPRNGNSLIDPSNFQEARGKPLDLKGHLPRNASTVSSSGLFLPGQRSLACLLEYLPHGQTSSELLSDLWTKDKKVERKSESVHMLERLLLVPSADPSLCAEWFLGPLQLKVVRRPESCVCITIQY</sequence>
<protein>
    <submittedName>
        <fullName evidence="2">Uncharacterized protein</fullName>
    </submittedName>
</protein>
<evidence type="ECO:0000313" key="2">
    <source>
        <dbReference type="EMBL" id="KAI4543916.1"/>
    </source>
</evidence>
<evidence type="ECO:0000256" key="1">
    <source>
        <dbReference type="SAM" id="MobiDB-lite"/>
    </source>
</evidence>
<proteinExistence type="predicted"/>
<dbReference type="AlphaFoldDB" id="A0AAD4UEZ5"/>
<evidence type="ECO:0000313" key="3">
    <source>
        <dbReference type="Proteomes" id="UP001214576"/>
    </source>
</evidence>
<name>A0AAD4UEZ5_OVIAM</name>
<feature type="compositionally biased region" description="Polar residues" evidence="1">
    <location>
        <begin position="55"/>
        <end position="69"/>
    </location>
</feature>
<comment type="caution">
    <text evidence="2">The sequence shown here is derived from an EMBL/GenBank/DDBJ whole genome shotgun (WGS) entry which is preliminary data.</text>
</comment>
<accession>A0AAD4UEZ5</accession>
<gene>
    <name evidence="2" type="ORF">MG293_006710</name>
</gene>
<reference evidence="2" key="1">
    <citation type="submission" date="2022-03" db="EMBL/GenBank/DDBJ databases">
        <title>Genomic analyses of argali, domestic sheep and their hybrids provide insights into chromosomal evolution, heterosis and genetic basis of agronomic traits.</title>
        <authorList>
            <person name="Li M."/>
        </authorList>
    </citation>
    <scope>NUCLEOTIDE SEQUENCE</scope>
    <source>
        <strain evidence="2">CAU-MHL-2022a</strain>
        <tissue evidence="2">Skin</tissue>
    </source>
</reference>
<dbReference type="Proteomes" id="UP001214576">
    <property type="component" value="Unassembled WGS sequence"/>
</dbReference>
<organism evidence="2 3">
    <name type="scientific">Ovis ammon polii</name>
    <dbReference type="NCBI Taxonomy" id="230172"/>
    <lineage>
        <taxon>Eukaryota</taxon>
        <taxon>Metazoa</taxon>
        <taxon>Chordata</taxon>
        <taxon>Craniata</taxon>
        <taxon>Vertebrata</taxon>
        <taxon>Euteleostomi</taxon>
        <taxon>Mammalia</taxon>
        <taxon>Eutheria</taxon>
        <taxon>Laurasiatheria</taxon>
        <taxon>Artiodactyla</taxon>
        <taxon>Ruminantia</taxon>
        <taxon>Pecora</taxon>
        <taxon>Bovidae</taxon>
        <taxon>Caprinae</taxon>
        <taxon>Ovis</taxon>
    </lineage>
</organism>